<name>A0A1X6ZTT1_9RHOB</name>
<gene>
    <name evidence="2" type="ORF">ROG8370_02828</name>
</gene>
<reference evidence="3" key="1">
    <citation type="submission" date="2017-03" db="EMBL/GenBank/DDBJ databases">
        <authorList>
            <person name="Rodrigo-Torres L."/>
            <person name="Arahal R.D."/>
            <person name="Lucena T."/>
        </authorList>
    </citation>
    <scope>NUCLEOTIDE SEQUENCE [LARGE SCALE GENOMIC DNA]</scope>
    <source>
        <strain evidence="3">CECT 8370</strain>
    </source>
</reference>
<dbReference type="AlphaFoldDB" id="A0A1X6ZTT1"/>
<dbReference type="EMBL" id="FWFJ01000031">
    <property type="protein sequence ID" value="SLN61431.1"/>
    <property type="molecule type" value="Genomic_DNA"/>
</dbReference>
<keyword evidence="1" id="KW-0812">Transmembrane</keyword>
<keyword evidence="1" id="KW-0472">Membrane</keyword>
<dbReference type="Proteomes" id="UP000194012">
    <property type="component" value="Unassembled WGS sequence"/>
</dbReference>
<dbReference type="OrthoDB" id="7066945at2"/>
<keyword evidence="1" id="KW-1133">Transmembrane helix</keyword>
<feature type="transmembrane region" description="Helical" evidence="1">
    <location>
        <begin position="50"/>
        <end position="67"/>
    </location>
</feature>
<organism evidence="2 3">
    <name type="scientific">Roseovarius gaetbuli</name>
    <dbReference type="NCBI Taxonomy" id="1356575"/>
    <lineage>
        <taxon>Bacteria</taxon>
        <taxon>Pseudomonadati</taxon>
        <taxon>Pseudomonadota</taxon>
        <taxon>Alphaproteobacteria</taxon>
        <taxon>Rhodobacterales</taxon>
        <taxon>Roseobacteraceae</taxon>
        <taxon>Roseovarius</taxon>
    </lineage>
</organism>
<accession>A0A1X6ZTT1</accession>
<dbReference type="RefSeq" id="WP_085827798.1">
    <property type="nucleotide sequence ID" value="NZ_FWFJ01000031.1"/>
</dbReference>
<sequence length="79" mass="9142">MIRPSKHAHPDLTVMSVATVILERLKTKRTETYADLVILVEKRTKNAKTLFLPALNLLFMLGLIRYLPKADRFEYLVQS</sequence>
<evidence type="ECO:0000256" key="1">
    <source>
        <dbReference type="SAM" id="Phobius"/>
    </source>
</evidence>
<keyword evidence="3" id="KW-1185">Reference proteome</keyword>
<dbReference type="InterPro" id="IPR046895">
    <property type="entry name" value="ABC-3C_MC8"/>
</dbReference>
<protein>
    <submittedName>
        <fullName evidence="2">Uncharacterized protein</fullName>
    </submittedName>
</protein>
<evidence type="ECO:0000313" key="3">
    <source>
        <dbReference type="Proteomes" id="UP000194012"/>
    </source>
</evidence>
<dbReference type="Pfam" id="PF20295">
    <property type="entry name" value="MC8"/>
    <property type="match status" value="1"/>
</dbReference>
<evidence type="ECO:0000313" key="2">
    <source>
        <dbReference type="EMBL" id="SLN61431.1"/>
    </source>
</evidence>
<proteinExistence type="predicted"/>